<evidence type="ECO:0000256" key="10">
    <source>
        <dbReference type="ARBA" id="ARBA00022989"/>
    </source>
</evidence>
<evidence type="ECO:0000256" key="2">
    <source>
        <dbReference type="ARBA" id="ARBA00004294"/>
    </source>
</evidence>
<keyword evidence="9" id="KW-0256">Endoplasmic reticulum</keyword>
<dbReference type="PANTHER" id="PTHR10689:SF6">
    <property type="entry name" value="MICROSOMAL GLUTATHIONE S-TRANSFERASE 1"/>
    <property type="match status" value="1"/>
</dbReference>
<evidence type="ECO:0000256" key="16">
    <source>
        <dbReference type="ARBA" id="ARBA00049385"/>
    </source>
</evidence>
<evidence type="ECO:0000313" key="19">
    <source>
        <dbReference type="EMBL" id="CAD7405992.1"/>
    </source>
</evidence>
<evidence type="ECO:0000256" key="3">
    <source>
        <dbReference type="ARBA" id="ARBA00004477"/>
    </source>
</evidence>
<evidence type="ECO:0000256" key="15">
    <source>
        <dbReference type="ARBA" id="ARBA00039397"/>
    </source>
</evidence>
<dbReference type="Pfam" id="PF01124">
    <property type="entry name" value="MAPEG"/>
    <property type="match status" value="1"/>
</dbReference>
<comment type="subunit">
    <text evidence="14">Homotrimer; The trimer binds only one molecule of glutathione.</text>
</comment>
<dbReference type="AlphaFoldDB" id="A0A7R9D2F4"/>
<evidence type="ECO:0000256" key="5">
    <source>
        <dbReference type="ARBA" id="ARBA00012452"/>
    </source>
</evidence>
<dbReference type="EC" id="2.5.1.18" evidence="5"/>
<feature type="transmembrane region" description="Helical" evidence="18">
    <location>
        <begin position="539"/>
        <end position="558"/>
    </location>
</feature>
<dbReference type="InterPro" id="IPR001129">
    <property type="entry name" value="Membr-assoc_MAPEG"/>
</dbReference>
<dbReference type="FunFam" id="1.20.120.550:FF:000002">
    <property type="entry name" value="Microsomal glutathione S-transferase 1"/>
    <property type="match status" value="1"/>
</dbReference>
<comment type="similarity">
    <text evidence="4">Belongs to the MAPEG family.</text>
</comment>
<keyword evidence="10 18" id="KW-1133">Transmembrane helix</keyword>
<feature type="transmembrane region" description="Helical" evidence="18">
    <location>
        <begin position="601"/>
        <end position="617"/>
    </location>
</feature>
<dbReference type="GO" id="GO:0005741">
    <property type="term" value="C:mitochondrial outer membrane"/>
    <property type="evidence" value="ECO:0007669"/>
    <property type="project" value="UniProtKB-SubCell"/>
</dbReference>
<dbReference type="EMBL" id="OC319667">
    <property type="protein sequence ID" value="CAD7405992.1"/>
    <property type="molecule type" value="Genomic_DNA"/>
</dbReference>
<dbReference type="PANTHER" id="PTHR10689">
    <property type="entry name" value="MICROSOMAL GLUTATHIONE S-TRANSFERASE 1"/>
    <property type="match status" value="1"/>
</dbReference>
<evidence type="ECO:0000256" key="1">
    <source>
        <dbReference type="ARBA" id="ARBA00003701"/>
    </source>
</evidence>
<feature type="transmembrane region" description="Helical" evidence="18">
    <location>
        <begin position="623"/>
        <end position="645"/>
    </location>
</feature>
<evidence type="ECO:0000256" key="8">
    <source>
        <dbReference type="ARBA" id="ARBA00022787"/>
    </source>
</evidence>
<feature type="compositionally biased region" description="Basic and acidic residues" evidence="17">
    <location>
        <begin position="124"/>
        <end position="133"/>
    </location>
</feature>
<protein>
    <recommendedName>
        <fullName evidence="15">Microsomal glutathione S-transferase 1</fullName>
        <ecNumber evidence="5">2.5.1.18</ecNumber>
    </recommendedName>
</protein>
<keyword evidence="8" id="KW-1000">Mitochondrion outer membrane</keyword>
<dbReference type="InterPro" id="IPR040162">
    <property type="entry name" value="MGST1-like"/>
</dbReference>
<evidence type="ECO:0000256" key="17">
    <source>
        <dbReference type="SAM" id="MobiDB-lite"/>
    </source>
</evidence>
<sequence length="783" mass="90111">MEITLKGLGGLYLDEVYPYLRRGKVENHYLKTTLGSPNRYSNLNLPVIGSLVYCESSALDHAATEVGMDLTNELFISFEKNHLELFPGDNGCVHLYNLYLRSNFTSEKVVRGIEKVELEEVNPHLRGERESGKPFRKNHPQFTRPRFEPRSPRPQQSSSTRLARQPTTPPSLANKLLILSRTTRHRHEDHLLTRATDWRGSLSNRVTSPHLYLARGTSDYGSRSGGLTWDLDRDHSSLAGVLEREKVDKAQPCLSCVLEQEKVKLNPVYLVFWSERSTLSTLLFFYCESNDIVQLVSCLPTEPRVPGSIPEMAEKPKNASTRGRFVYSFCARTALVQVRYNVTRATLVQVRYNVTRAAFVQVRYNMTRTALVQVRYNMTTATLVQVRYNVTRTALVQVRYNMTTAALVRVRYNMTRAALVRVRTALVQVRYNMTTAALVRVRYNMTRAALVRVRYNMTRAAFVQVRYNMTRTALVQVRYNMTTAALVRVRYNMTRAALVQAQYNTVTLKETRVDDTTSPKAIHKMADLLMKDNPVFSGYVFWSLILMLKMLCLYFLTVRQRFRKKVFISPEDLFFVRGGGGEVRNDDDDVERVRRAHRNDLENIPLFLVAGLFYVLTDPSPDVALNLFRVYAVARILHTFVYAVYPVRQPVRAVLFFVGLIVTLVIVLLSLVTFHHKECGGNPRKRGIPVYRIQWLQGCPEERDVPGPDSCCDDSYVKISEDLETWKIGDHEEICKLFLRMRVKTTDLAILLLRLRKNSKQHISWFVHRDCKTGESCQPERSD</sequence>
<evidence type="ECO:0000256" key="13">
    <source>
        <dbReference type="ARBA" id="ARBA00023136"/>
    </source>
</evidence>
<evidence type="ECO:0000256" key="12">
    <source>
        <dbReference type="ARBA" id="ARBA00023128"/>
    </source>
</evidence>
<keyword evidence="7 18" id="KW-0812">Transmembrane</keyword>
<feature type="transmembrane region" description="Helical" evidence="18">
    <location>
        <begin position="654"/>
        <end position="674"/>
    </location>
</feature>
<evidence type="ECO:0000256" key="4">
    <source>
        <dbReference type="ARBA" id="ARBA00010459"/>
    </source>
</evidence>
<comment type="catalytic activity">
    <reaction evidence="16">
        <text>RX + glutathione = an S-substituted glutathione + a halide anion + H(+)</text>
        <dbReference type="Rhea" id="RHEA:16437"/>
        <dbReference type="ChEBI" id="CHEBI:15378"/>
        <dbReference type="ChEBI" id="CHEBI:16042"/>
        <dbReference type="ChEBI" id="CHEBI:17792"/>
        <dbReference type="ChEBI" id="CHEBI:57925"/>
        <dbReference type="ChEBI" id="CHEBI:90779"/>
        <dbReference type="EC" id="2.5.1.18"/>
    </reaction>
    <physiologicalReaction direction="left-to-right" evidence="16">
        <dbReference type="Rhea" id="RHEA:16438"/>
    </physiologicalReaction>
</comment>
<comment type="function">
    <text evidence="1">Conjugation of reduced glutathione to a wide number of exogenous and endogenous hydrophobic electrophiles.</text>
</comment>
<name>A0A7R9D2F4_TIMCR</name>
<comment type="subcellular location">
    <subcellularLocation>
        <location evidence="3">Endoplasmic reticulum membrane</location>
        <topology evidence="3">Multi-pass membrane protein</topology>
    </subcellularLocation>
    <subcellularLocation>
        <location evidence="2">Mitochondrion outer membrane</location>
    </subcellularLocation>
</comment>
<evidence type="ECO:0000256" key="9">
    <source>
        <dbReference type="ARBA" id="ARBA00022824"/>
    </source>
</evidence>
<evidence type="ECO:0000256" key="7">
    <source>
        <dbReference type="ARBA" id="ARBA00022692"/>
    </source>
</evidence>
<keyword evidence="11" id="KW-0007">Acetylation</keyword>
<organism evidence="19">
    <name type="scientific">Timema cristinae</name>
    <name type="common">Walking stick</name>
    <dbReference type="NCBI Taxonomy" id="61476"/>
    <lineage>
        <taxon>Eukaryota</taxon>
        <taxon>Metazoa</taxon>
        <taxon>Ecdysozoa</taxon>
        <taxon>Arthropoda</taxon>
        <taxon>Hexapoda</taxon>
        <taxon>Insecta</taxon>
        <taxon>Pterygota</taxon>
        <taxon>Neoptera</taxon>
        <taxon>Polyneoptera</taxon>
        <taxon>Phasmatodea</taxon>
        <taxon>Timematodea</taxon>
        <taxon>Timematoidea</taxon>
        <taxon>Timematidae</taxon>
        <taxon>Timema</taxon>
    </lineage>
</organism>
<dbReference type="Gene3D" id="1.20.120.550">
    <property type="entry name" value="Membrane associated eicosanoid/glutathione metabolism-like domain"/>
    <property type="match status" value="1"/>
</dbReference>
<evidence type="ECO:0000256" key="11">
    <source>
        <dbReference type="ARBA" id="ARBA00022990"/>
    </source>
</evidence>
<evidence type="ECO:0000256" key="18">
    <source>
        <dbReference type="SAM" id="Phobius"/>
    </source>
</evidence>
<keyword evidence="6" id="KW-0808">Transferase</keyword>
<feature type="region of interest" description="Disordered" evidence="17">
    <location>
        <begin position="124"/>
        <end position="172"/>
    </location>
</feature>
<gene>
    <name evidence="19" type="ORF">TCEB3V08_LOCUS8278</name>
</gene>
<dbReference type="InterPro" id="IPR023352">
    <property type="entry name" value="MAPEG-like_dom_sf"/>
</dbReference>
<reference evidence="19" key="1">
    <citation type="submission" date="2020-11" db="EMBL/GenBank/DDBJ databases">
        <authorList>
            <person name="Tran Van P."/>
        </authorList>
    </citation>
    <scope>NUCLEOTIDE SEQUENCE</scope>
</reference>
<proteinExistence type="inferred from homology"/>
<dbReference type="GO" id="GO:0005789">
    <property type="term" value="C:endoplasmic reticulum membrane"/>
    <property type="evidence" value="ECO:0007669"/>
    <property type="project" value="UniProtKB-SubCell"/>
</dbReference>
<accession>A0A7R9D2F4</accession>
<dbReference type="GO" id="GO:0004364">
    <property type="term" value="F:glutathione transferase activity"/>
    <property type="evidence" value="ECO:0007669"/>
    <property type="project" value="UniProtKB-EC"/>
</dbReference>
<dbReference type="SUPFAM" id="SSF161084">
    <property type="entry name" value="MAPEG domain-like"/>
    <property type="match status" value="1"/>
</dbReference>
<evidence type="ECO:0000256" key="6">
    <source>
        <dbReference type="ARBA" id="ARBA00022679"/>
    </source>
</evidence>
<keyword evidence="13 18" id="KW-0472">Membrane</keyword>
<keyword evidence="12" id="KW-0496">Mitochondrion</keyword>
<evidence type="ECO:0000256" key="14">
    <source>
        <dbReference type="ARBA" id="ARBA00038540"/>
    </source>
</evidence>